<sequence length="1700" mass="187133">MEALGGIVREAIVEKWRGRRVGFAFDAWTTNGYHFVEIIAVIEKSGELFDEALDRYHIHASQLCFLVGDNASVNGSVGRKIDLPLIGCASHRLNLAVEQHLALYSDEVEKVEKFTRYLRTSKMRSILRKLDAPTPIANNTTRWSSDDAATRAPSPDDTAAQATADLAADAGATSNAGANANIGNELRGKSPQRMTKRGACLGGSEAGDSDGSGREARSGSQEWLPACCSYWGSSAGSREGAAAPRPSRCVATGEAQENVLVTIKSSIEPKILEHLAHYVFKTEVFALTEEALRAEIERKAGSLMNDHIPGAEKMFADRLAMDTSEKDVHARVANYFIAFDKLVEDNGLATWVGRGSVTDAACQQRMKMRCKLLIANLAPTVLKVDIQCLASVTHRHVKQDDIALYELIVKRASLQQHYHQMQSDVKSKEKTRTKPKCPVTPPASGCLVCKGSHWVKDCPSASQEQKAAAVQAARDRKNDKIERVRAVREAAATGDSRRLCFNGVLDVPFCPDTGADSNIISKPLVDELLGLGAAVELRKLSPPVKVQVAGGAQMLCRSAVTLNLRIETAAGPLNLRSQLADGDRVNEADGDDVSDNDTELHFAVDMEDIHRHLDRMLDEAREAGFEPSLLEELRALVYEYADVWRVHIGADPPADVESLVAQLRPGAQLYRGGTRKYPEPLRKFLREFVKELEKNGLVTRNNASRWACPALPVKKPHSDDFRCTMDYRPANKWTVALAGATPNLVVVIQRVKGAYAFGLFDLFKGFWQLPLHSINQELYSFVTEDGVFTPTRVPRGVSDSATHFQLQMQDCFRDMLYDNLLVWIDDMLLFAKTAEEYLAKLRELFAVLRARRLKLNAKKCLLFSKQVTWCGKVVDGEGIRHSPERLEALVNLPLPPTAAALQQFLFSWLGVGLTWTDEDKDACSVVVDLLATSNKQHFAYNDARVCLLTDASSTAWSIVVSQVRQWDGEKSVAEQTHELLVCRVGLFTGAQLNWSIIEKEAYPVVRACADLAYLLDREKGIHIYCDHANLVYIFAPDKTVKAHLRGKLQRSAMQMVGIRYDIEHISGDDNVWADLVSRWGQRTLHPSGPDVAVKRVGLLEGVDDESDGDSDGGSFAKFDLSSAYMHVPLDSEVDAPLGHSATAAAAVLDWHKRFGLPEMWESDNGSHFKAALMQQLADRLKVVLKFVPVYTPWINGTVERVNRDIPQVLRVMLMELNLDTRNWPYLLPLIQANLNHSAVASLGGHAPIELFTGLPAPPLLDTVVVPVGGVTRTLSVDMSAAASHLEQLRQHLAEMHSKVIARKEQRRAYELAKAKGQTCNFEVGDFVLWSRVDKRMRSSKLLVRWVGPFRVTKALSHSFIVAHLLTGDKFEVHGSRLKHYCDSDLGATAEIREHVASQGIVLGVRAIVDHRFEPTAQEWQLLVACRGLEDMENSWEPFASICGDVPALVAQAATRAPSPDDTAAQATADLAADAGATSNAGANANLGNELGGKSPQRMTKRGACLGGSEAGDSDGSGREARSGSQEWLPACCSYWGSSAGSRVGAAAPRSSVVVRGVWPSFIWLKLQHNDGVTLRDVRVLFGKLLDEFESAGTCSKHLAVASKVVAVPDFENAIVKVQEGRSRELSKVEEQAIQRLLRSPTVLEEDVRGSLGFADAALLERRVTVETRYPTLDWIPPTSDDVERLFSEASLVYSDRRMWS</sequence>
<evidence type="ECO:0000259" key="9">
    <source>
        <dbReference type="PROSITE" id="PS50994"/>
    </source>
</evidence>
<evidence type="ECO:0000256" key="5">
    <source>
        <dbReference type="ARBA" id="ARBA00022801"/>
    </source>
</evidence>
<feature type="domain" description="Reverse transcriptase" evidence="8">
    <location>
        <begin position="694"/>
        <end position="874"/>
    </location>
</feature>
<dbReference type="InterPro" id="IPR043502">
    <property type="entry name" value="DNA/RNA_pol_sf"/>
</dbReference>
<dbReference type="InterPro" id="IPR012337">
    <property type="entry name" value="RNaseH-like_sf"/>
</dbReference>
<dbReference type="GO" id="GO:0003676">
    <property type="term" value="F:nucleic acid binding"/>
    <property type="evidence" value="ECO:0007669"/>
    <property type="project" value="InterPro"/>
</dbReference>
<dbReference type="EMBL" id="BSXT01000839">
    <property type="protein sequence ID" value="GMF34941.1"/>
    <property type="molecule type" value="Genomic_DNA"/>
</dbReference>
<dbReference type="InterPro" id="IPR050951">
    <property type="entry name" value="Retrovirus_Pol_polyprotein"/>
</dbReference>
<dbReference type="GO" id="GO:0003964">
    <property type="term" value="F:RNA-directed DNA polymerase activity"/>
    <property type="evidence" value="ECO:0007669"/>
    <property type="project" value="UniProtKB-KW"/>
</dbReference>
<evidence type="ECO:0000256" key="7">
    <source>
        <dbReference type="SAM" id="MobiDB-lite"/>
    </source>
</evidence>
<dbReference type="Gene3D" id="3.10.10.10">
    <property type="entry name" value="HIV Type 1 Reverse Transcriptase, subunit A, domain 1"/>
    <property type="match status" value="1"/>
</dbReference>
<dbReference type="SUPFAM" id="SSF53098">
    <property type="entry name" value="Ribonuclease H-like"/>
    <property type="match status" value="2"/>
</dbReference>
<reference evidence="10" key="1">
    <citation type="submission" date="2023-04" db="EMBL/GenBank/DDBJ databases">
        <title>Phytophthora fragariaefolia NBRC 109709.</title>
        <authorList>
            <person name="Ichikawa N."/>
            <person name="Sato H."/>
            <person name="Tonouchi N."/>
        </authorList>
    </citation>
    <scope>NUCLEOTIDE SEQUENCE</scope>
    <source>
        <strain evidence="10">NBRC 109709</strain>
    </source>
</reference>
<dbReference type="InterPro" id="IPR001584">
    <property type="entry name" value="Integrase_cat-core"/>
</dbReference>
<dbReference type="GO" id="GO:0015074">
    <property type="term" value="P:DNA integration"/>
    <property type="evidence" value="ECO:0007669"/>
    <property type="project" value="InterPro"/>
</dbReference>
<dbReference type="PROSITE" id="PS50878">
    <property type="entry name" value="RT_POL"/>
    <property type="match status" value="1"/>
</dbReference>
<dbReference type="InterPro" id="IPR000477">
    <property type="entry name" value="RT_dom"/>
</dbReference>
<evidence type="ECO:0000259" key="8">
    <source>
        <dbReference type="PROSITE" id="PS50878"/>
    </source>
</evidence>
<dbReference type="CDD" id="cd01647">
    <property type="entry name" value="RT_LTR"/>
    <property type="match status" value="1"/>
</dbReference>
<keyword evidence="11" id="KW-1185">Reference proteome</keyword>
<comment type="caution">
    <text evidence="10">The sequence shown here is derived from an EMBL/GenBank/DDBJ whole genome shotgun (WGS) entry which is preliminary data.</text>
</comment>
<accession>A0A9W6XB30</accession>
<gene>
    <name evidence="10" type="ORF">Pfra01_000911700</name>
</gene>
<evidence type="ECO:0000256" key="4">
    <source>
        <dbReference type="ARBA" id="ARBA00022759"/>
    </source>
</evidence>
<dbReference type="GO" id="GO:0016787">
    <property type="term" value="F:hydrolase activity"/>
    <property type="evidence" value="ECO:0007669"/>
    <property type="project" value="UniProtKB-KW"/>
</dbReference>
<evidence type="ECO:0000256" key="6">
    <source>
        <dbReference type="ARBA" id="ARBA00022918"/>
    </source>
</evidence>
<keyword evidence="4" id="KW-0255">Endonuclease</keyword>
<dbReference type="Gene3D" id="3.30.70.270">
    <property type="match status" value="1"/>
</dbReference>
<evidence type="ECO:0000256" key="3">
    <source>
        <dbReference type="ARBA" id="ARBA00022722"/>
    </source>
</evidence>
<dbReference type="InterPro" id="IPR041373">
    <property type="entry name" value="RT_RNaseH"/>
</dbReference>
<evidence type="ECO:0000256" key="1">
    <source>
        <dbReference type="ARBA" id="ARBA00022679"/>
    </source>
</evidence>
<dbReference type="OrthoDB" id="127314at2759"/>
<dbReference type="PANTHER" id="PTHR37984:SF5">
    <property type="entry name" value="PROTEIN NYNRIN-LIKE"/>
    <property type="match status" value="1"/>
</dbReference>
<dbReference type="InterPro" id="IPR036397">
    <property type="entry name" value="RNaseH_sf"/>
</dbReference>
<dbReference type="Pfam" id="PF17917">
    <property type="entry name" value="RT_RNaseH"/>
    <property type="match status" value="1"/>
</dbReference>
<dbReference type="PANTHER" id="PTHR37984">
    <property type="entry name" value="PROTEIN CBG26694"/>
    <property type="match status" value="1"/>
</dbReference>
<feature type="compositionally biased region" description="Low complexity" evidence="7">
    <location>
        <begin position="1481"/>
        <end position="1492"/>
    </location>
</feature>
<feature type="region of interest" description="Disordered" evidence="7">
    <location>
        <begin position="137"/>
        <end position="161"/>
    </location>
</feature>
<protein>
    <submittedName>
        <fullName evidence="10">Unnamed protein product</fullName>
    </submittedName>
</protein>
<keyword evidence="2" id="KW-0548">Nucleotidyltransferase</keyword>
<feature type="domain" description="Integrase catalytic" evidence="9">
    <location>
        <begin position="1082"/>
        <end position="1255"/>
    </location>
</feature>
<evidence type="ECO:0000256" key="2">
    <source>
        <dbReference type="ARBA" id="ARBA00022695"/>
    </source>
</evidence>
<keyword evidence="6" id="KW-0695">RNA-directed DNA polymerase</keyword>
<dbReference type="Proteomes" id="UP001165121">
    <property type="component" value="Unassembled WGS sequence"/>
</dbReference>
<dbReference type="GO" id="GO:0004519">
    <property type="term" value="F:endonuclease activity"/>
    <property type="evidence" value="ECO:0007669"/>
    <property type="project" value="UniProtKB-KW"/>
</dbReference>
<keyword evidence="3" id="KW-0540">Nuclease</keyword>
<proteinExistence type="predicted"/>
<keyword evidence="5" id="KW-0378">Hydrolase</keyword>
<evidence type="ECO:0000313" key="10">
    <source>
        <dbReference type="EMBL" id="GMF34941.1"/>
    </source>
</evidence>
<feature type="region of interest" description="Disordered" evidence="7">
    <location>
        <begin position="174"/>
        <end position="218"/>
    </location>
</feature>
<feature type="compositionally biased region" description="Low complexity" evidence="7">
    <location>
        <begin position="174"/>
        <end position="184"/>
    </location>
</feature>
<dbReference type="Pfam" id="PF00078">
    <property type="entry name" value="RVT_1"/>
    <property type="match status" value="1"/>
</dbReference>
<dbReference type="SUPFAM" id="SSF56672">
    <property type="entry name" value="DNA/RNA polymerases"/>
    <property type="match status" value="1"/>
</dbReference>
<name>A0A9W6XB30_9STRA</name>
<evidence type="ECO:0000313" key="11">
    <source>
        <dbReference type="Proteomes" id="UP001165121"/>
    </source>
</evidence>
<dbReference type="Gene3D" id="3.30.420.10">
    <property type="entry name" value="Ribonuclease H-like superfamily/Ribonuclease H"/>
    <property type="match status" value="1"/>
</dbReference>
<organism evidence="10 11">
    <name type="scientific">Phytophthora fragariaefolia</name>
    <dbReference type="NCBI Taxonomy" id="1490495"/>
    <lineage>
        <taxon>Eukaryota</taxon>
        <taxon>Sar</taxon>
        <taxon>Stramenopiles</taxon>
        <taxon>Oomycota</taxon>
        <taxon>Peronosporomycetes</taxon>
        <taxon>Peronosporales</taxon>
        <taxon>Peronosporaceae</taxon>
        <taxon>Phytophthora</taxon>
    </lineage>
</organism>
<dbReference type="PROSITE" id="PS50994">
    <property type="entry name" value="INTEGRASE"/>
    <property type="match status" value="1"/>
</dbReference>
<dbReference type="InterPro" id="IPR043128">
    <property type="entry name" value="Rev_trsase/Diguanyl_cyclase"/>
</dbReference>
<feature type="region of interest" description="Disordered" evidence="7">
    <location>
        <begin position="1481"/>
        <end position="1522"/>
    </location>
</feature>
<keyword evidence="1" id="KW-0808">Transferase</keyword>